<dbReference type="EMBL" id="QNUK01000075">
    <property type="protein sequence ID" value="KAF5903325.1"/>
    <property type="molecule type" value="Genomic_DNA"/>
</dbReference>
<gene>
    <name evidence="1" type="ORF">DAT39_006953</name>
</gene>
<protein>
    <submittedName>
        <fullName evidence="1">Uncharacterized protein</fullName>
    </submittedName>
</protein>
<sequence length="51" mass="5591">MDSRLISVLISDGFKVTQFSDLWSFCVTKIKCSDVAKAYTGCLGLLTAEDL</sequence>
<reference evidence="1" key="1">
    <citation type="submission" date="2020-07" db="EMBL/GenBank/DDBJ databases">
        <title>Clarias magur genome sequencing, assembly and annotation.</title>
        <authorList>
            <person name="Kushwaha B."/>
            <person name="Kumar R."/>
            <person name="Das P."/>
            <person name="Joshi C.G."/>
            <person name="Kumar D."/>
            <person name="Nagpure N.S."/>
            <person name="Pandey M."/>
            <person name="Agarwal S."/>
            <person name="Srivastava S."/>
            <person name="Singh M."/>
            <person name="Sahoo L."/>
            <person name="Jayasankar P."/>
            <person name="Meher P.K."/>
            <person name="Koringa P.G."/>
            <person name="Iquebal M.A."/>
            <person name="Das S.P."/>
            <person name="Bit A."/>
            <person name="Patnaik S."/>
            <person name="Patel N."/>
            <person name="Shah T.M."/>
            <person name="Hinsu A."/>
            <person name="Jena J.K."/>
        </authorList>
    </citation>
    <scope>NUCLEOTIDE SEQUENCE</scope>
    <source>
        <strain evidence="1">CIFAMagur01</strain>
        <tissue evidence="1">Testis</tissue>
    </source>
</reference>
<organism evidence="1 2">
    <name type="scientific">Clarias magur</name>
    <name type="common">Asian catfish</name>
    <name type="synonym">Macropteronotus magur</name>
    <dbReference type="NCBI Taxonomy" id="1594786"/>
    <lineage>
        <taxon>Eukaryota</taxon>
        <taxon>Metazoa</taxon>
        <taxon>Chordata</taxon>
        <taxon>Craniata</taxon>
        <taxon>Vertebrata</taxon>
        <taxon>Euteleostomi</taxon>
        <taxon>Actinopterygii</taxon>
        <taxon>Neopterygii</taxon>
        <taxon>Teleostei</taxon>
        <taxon>Ostariophysi</taxon>
        <taxon>Siluriformes</taxon>
        <taxon>Clariidae</taxon>
        <taxon>Clarias</taxon>
    </lineage>
</organism>
<dbReference type="Proteomes" id="UP000727407">
    <property type="component" value="Unassembled WGS sequence"/>
</dbReference>
<dbReference type="AlphaFoldDB" id="A0A8J4U0J4"/>
<keyword evidence="2" id="KW-1185">Reference proteome</keyword>
<evidence type="ECO:0000313" key="2">
    <source>
        <dbReference type="Proteomes" id="UP000727407"/>
    </source>
</evidence>
<comment type="caution">
    <text evidence="1">The sequence shown here is derived from an EMBL/GenBank/DDBJ whole genome shotgun (WGS) entry which is preliminary data.</text>
</comment>
<accession>A0A8J4U0J4</accession>
<proteinExistence type="predicted"/>
<name>A0A8J4U0J4_CLAMG</name>
<evidence type="ECO:0000313" key="1">
    <source>
        <dbReference type="EMBL" id="KAF5903325.1"/>
    </source>
</evidence>